<name>A0A087G424_ARAAL</name>
<evidence type="ECO:0000313" key="1">
    <source>
        <dbReference type="EMBL" id="KFK24626.1"/>
    </source>
</evidence>
<dbReference type="EMBL" id="CM002876">
    <property type="protein sequence ID" value="KFK24626.1"/>
    <property type="molecule type" value="Genomic_DNA"/>
</dbReference>
<proteinExistence type="predicted"/>
<sequence>MVKVISVQEVAKLIRGKISKEVQLCTIRVSIFDGD</sequence>
<keyword evidence="2" id="KW-1185">Reference proteome</keyword>
<gene>
    <name evidence="1" type="ordered locus">AALP_Aa8g003600</name>
</gene>
<protein>
    <submittedName>
        <fullName evidence="1">Uncharacterized protein</fullName>
    </submittedName>
</protein>
<evidence type="ECO:0000313" key="2">
    <source>
        <dbReference type="Proteomes" id="UP000029120"/>
    </source>
</evidence>
<dbReference type="AlphaFoldDB" id="A0A087G424"/>
<accession>A0A087G424</accession>
<organism evidence="1 2">
    <name type="scientific">Arabis alpina</name>
    <name type="common">Alpine rock-cress</name>
    <dbReference type="NCBI Taxonomy" id="50452"/>
    <lineage>
        <taxon>Eukaryota</taxon>
        <taxon>Viridiplantae</taxon>
        <taxon>Streptophyta</taxon>
        <taxon>Embryophyta</taxon>
        <taxon>Tracheophyta</taxon>
        <taxon>Spermatophyta</taxon>
        <taxon>Magnoliopsida</taxon>
        <taxon>eudicotyledons</taxon>
        <taxon>Gunneridae</taxon>
        <taxon>Pentapetalae</taxon>
        <taxon>rosids</taxon>
        <taxon>malvids</taxon>
        <taxon>Brassicales</taxon>
        <taxon>Brassicaceae</taxon>
        <taxon>Arabideae</taxon>
        <taxon>Arabis</taxon>
    </lineage>
</organism>
<dbReference type="Gramene" id="KFK24626">
    <property type="protein sequence ID" value="KFK24626"/>
    <property type="gene ID" value="AALP_AA8G003600"/>
</dbReference>
<reference evidence="2" key="1">
    <citation type="journal article" date="2015" name="Nat. Plants">
        <title>Genome expansion of Arabis alpina linked with retrotransposition and reduced symmetric DNA methylation.</title>
        <authorList>
            <person name="Willing E.M."/>
            <person name="Rawat V."/>
            <person name="Mandakova T."/>
            <person name="Maumus F."/>
            <person name="James G.V."/>
            <person name="Nordstroem K.J."/>
            <person name="Becker C."/>
            <person name="Warthmann N."/>
            <person name="Chica C."/>
            <person name="Szarzynska B."/>
            <person name="Zytnicki M."/>
            <person name="Albani M.C."/>
            <person name="Kiefer C."/>
            <person name="Bergonzi S."/>
            <person name="Castaings L."/>
            <person name="Mateos J.L."/>
            <person name="Berns M.C."/>
            <person name="Bujdoso N."/>
            <person name="Piofczyk T."/>
            <person name="de Lorenzo L."/>
            <person name="Barrero-Sicilia C."/>
            <person name="Mateos I."/>
            <person name="Piednoel M."/>
            <person name="Hagmann J."/>
            <person name="Chen-Min-Tao R."/>
            <person name="Iglesias-Fernandez R."/>
            <person name="Schuster S.C."/>
            <person name="Alonso-Blanco C."/>
            <person name="Roudier F."/>
            <person name="Carbonero P."/>
            <person name="Paz-Ares J."/>
            <person name="Davis S.J."/>
            <person name="Pecinka A."/>
            <person name="Quesneville H."/>
            <person name="Colot V."/>
            <person name="Lysak M.A."/>
            <person name="Weigel D."/>
            <person name="Coupland G."/>
            <person name="Schneeberger K."/>
        </authorList>
    </citation>
    <scope>NUCLEOTIDE SEQUENCE [LARGE SCALE GENOMIC DNA]</scope>
    <source>
        <strain evidence="2">cv. Pajares</strain>
    </source>
</reference>
<dbReference type="Proteomes" id="UP000029120">
    <property type="component" value="Chromosome 8"/>
</dbReference>